<dbReference type="SUPFAM" id="SSF56235">
    <property type="entry name" value="N-terminal nucleophile aminohydrolases (Ntn hydrolases)"/>
    <property type="match status" value="1"/>
</dbReference>
<feature type="binding site" evidence="2">
    <location>
        <position position="525"/>
    </location>
    <ligand>
        <name>L-glutamate</name>
        <dbReference type="ChEBI" id="CHEBI:29985"/>
    </ligand>
</feature>
<reference evidence="4 5" key="1">
    <citation type="submission" date="2017-12" db="EMBL/GenBank/DDBJ databases">
        <title>Comparative genomics of Botrytis spp.</title>
        <authorList>
            <person name="Valero-Jimenez C.A."/>
            <person name="Tapia P."/>
            <person name="Veloso J."/>
            <person name="Silva-Moreno E."/>
            <person name="Staats M."/>
            <person name="Valdes J.H."/>
            <person name="Van Kan J.A.L."/>
        </authorList>
    </citation>
    <scope>NUCLEOTIDE SEQUENCE [LARGE SCALE GENOMIC DNA]</scope>
    <source>
        <strain evidence="4 5">Bh0001</strain>
    </source>
</reference>
<dbReference type="UniPathway" id="UPA00204"/>
<dbReference type="Gene3D" id="1.10.246.130">
    <property type="match status" value="1"/>
</dbReference>
<dbReference type="PANTHER" id="PTHR11686:SF62">
    <property type="entry name" value="GLUTATHIONE HYDROLASE"/>
    <property type="match status" value="1"/>
</dbReference>
<evidence type="ECO:0000256" key="3">
    <source>
        <dbReference type="RuleBase" id="RU368068"/>
    </source>
</evidence>
<comment type="catalytic activity">
    <reaction evidence="3">
        <text>glutathione + H2O = L-cysteinylglycine + L-glutamate</text>
        <dbReference type="Rhea" id="RHEA:28807"/>
        <dbReference type="ChEBI" id="CHEBI:15377"/>
        <dbReference type="ChEBI" id="CHEBI:29985"/>
        <dbReference type="ChEBI" id="CHEBI:57925"/>
        <dbReference type="ChEBI" id="CHEBI:61694"/>
        <dbReference type="EC" id="3.4.19.13"/>
    </reaction>
</comment>
<dbReference type="EMBL" id="PQXK01000071">
    <property type="protein sequence ID" value="TGO38605.1"/>
    <property type="molecule type" value="Genomic_DNA"/>
</dbReference>
<comment type="function">
    <text evidence="3">Cleaves the gamma-glutamyl peptide bond of glutathione and glutathione conjugates.</text>
</comment>
<keyword evidence="3" id="KW-0808">Transferase</keyword>
<keyword evidence="3" id="KW-0378">Hydrolase</keyword>
<dbReference type="FunFam" id="3.60.20.40:FF:000008">
    <property type="entry name" value="Gamma-glutamyltranspeptidase (Eurofung)"/>
    <property type="match status" value="1"/>
</dbReference>
<evidence type="ECO:0000256" key="1">
    <source>
        <dbReference type="PIRSR" id="PIRSR600101-1"/>
    </source>
</evidence>
<gene>
    <name evidence="4" type="ORF">BHYA_0071g00150</name>
</gene>
<comment type="catalytic activity">
    <reaction evidence="3">
        <text>an N-terminal (5-L-glutamyl)-[peptide] + an alpha-amino acid = 5-L-glutamyl amino acid + an N-terminal L-alpha-aminoacyl-[peptide]</text>
        <dbReference type="Rhea" id="RHEA:23904"/>
        <dbReference type="Rhea" id="RHEA-COMP:9780"/>
        <dbReference type="Rhea" id="RHEA-COMP:9795"/>
        <dbReference type="ChEBI" id="CHEBI:77644"/>
        <dbReference type="ChEBI" id="CHEBI:78597"/>
        <dbReference type="ChEBI" id="CHEBI:78599"/>
        <dbReference type="ChEBI" id="CHEBI:78608"/>
        <dbReference type="EC" id="2.3.2.2"/>
    </reaction>
</comment>
<feature type="binding site" evidence="2">
    <location>
        <position position="576"/>
    </location>
    <ligand>
        <name>L-glutamate</name>
        <dbReference type="ChEBI" id="CHEBI:29985"/>
    </ligand>
</feature>
<evidence type="ECO:0000313" key="5">
    <source>
        <dbReference type="Proteomes" id="UP000297814"/>
    </source>
</evidence>
<organism evidence="4 5">
    <name type="scientific">Botrytis hyacinthi</name>
    <dbReference type="NCBI Taxonomy" id="278943"/>
    <lineage>
        <taxon>Eukaryota</taxon>
        <taxon>Fungi</taxon>
        <taxon>Dikarya</taxon>
        <taxon>Ascomycota</taxon>
        <taxon>Pezizomycotina</taxon>
        <taxon>Leotiomycetes</taxon>
        <taxon>Helotiales</taxon>
        <taxon>Sclerotiniaceae</taxon>
        <taxon>Botrytis</taxon>
    </lineage>
</organism>
<sequence length="684" mass="75033">MLNFIPLLFDNIFSELKFQACELQSSILRVFNHIRPKIARAPPLSHNFKGLWHFEVTSGLVSVTVCLSHAVKRINHLEKYKYANDFDLQSFNMSGISLGRLCWVFMLWILHGVSSSTVTNTGNRGAVASESKICSEVGAELIERGGNAADAMVGTTLCVGVIGMYHSGIGGGGFMLVRSSEGEYETIGKMHGRLTSFHLAYTAADYRETAPAAAYRDMFKKNRSRAVVGGDAVAVPGDLRGLEYLHNKYGQLPWQIVCNPAVHIARNGFPVTEDTVYYMQAVKNQVGWNFLEEDPNWARDFAPNGTLLELGDIMKRERYANTLETIANKGASAFYEGEIAEATIATIKATNGTMTLTDLKDYEIKIRNPINITYRGYTIHSTGTPSGGSIALSILKTIEGYDMYKESDLFLNTHRLDEAMRFSYAAHSELGDPSFFDEMVRFEEGIISAETAESNRRKILDDKTQDVGRYNPEMWDIMGNHGTSHMVATDASGLSITSTSTVNLLFGSAVMVPETGVILNNEMDDFSIPGVPNYFGFVPSPMNYVRPGARPMSSISPIHISHPNGSHFLSIGAAGGSRIPTSTIQAVINIIDHGMSLEEALKQPRMHDQLLPEKTTVEPGFDEELQEYLKERGHKVGKASGRESAVQGVRVWGDLSVEGEGLAGEGWLEAIGEPRQKASGGIGV</sequence>
<dbReference type="Gene3D" id="3.60.20.40">
    <property type="match status" value="1"/>
</dbReference>
<protein>
    <recommendedName>
        <fullName evidence="3">Glutathione hydrolase</fullName>
        <ecNumber evidence="3">2.3.2.2</ecNumber>
        <ecNumber evidence="3">3.4.19.13</ecNumber>
    </recommendedName>
    <alternativeName>
        <fullName evidence="3">Gamma-glutamyltransferase</fullName>
    </alternativeName>
    <alternativeName>
        <fullName evidence="3">Gamma-glutamyltranspeptidase</fullName>
    </alternativeName>
</protein>
<dbReference type="AlphaFoldDB" id="A0A4Z1GPF2"/>
<dbReference type="InterPro" id="IPR043138">
    <property type="entry name" value="GGT_lsub"/>
</dbReference>
<dbReference type="Pfam" id="PF01019">
    <property type="entry name" value="G_glu_transpept"/>
    <property type="match status" value="1"/>
</dbReference>
<feature type="binding site" evidence="2">
    <location>
        <position position="207"/>
    </location>
    <ligand>
        <name>L-glutamate</name>
        <dbReference type="ChEBI" id="CHEBI:29985"/>
    </ligand>
</feature>
<evidence type="ECO:0000313" key="4">
    <source>
        <dbReference type="EMBL" id="TGO38605.1"/>
    </source>
</evidence>
<dbReference type="InterPro" id="IPR000101">
    <property type="entry name" value="GGT_peptidase"/>
</dbReference>
<dbReference type="GO" id="GO:0005886">
    <property type="term" value="C:plasma membrane"/>
    <property type="evidence" value="ECO:0007669"/>
    <property type="project" value="TreeGrafter"/>
</dbReference>
<dbReference type="PANTHER" id="PTHR11686">
    <property type="entry name" value="GAMMA GLUTAMYL TRANSPEPTIDASE"/>
    <property type="match status" value="1"/>
</dbReference>
<accession>A0A4Z1GPF2</accession>
<keyword evidence="3" id="KW-0012">Acyltransferase</keyword>
<dbReference type="InterPro" id="IPR043137">
    <property type="entry name" value="GGT_ssub_C"/>
</dbReference>
<dbReference type="NCBIfam" id="TIGR00066">
    <property type="entry name" value="g_glut_trans"/>
    <property type="match status" value="1"/>
</dbReference>
<keyword evidence="5" id="KW-1185">Reference proteome</keyword>
<dbReference type="GO" id="GO:0103068">
    <property type="term" value="F:leukotriene C4 gamma-glutamyl transferase activity"/>
    <property type="evidence" value="ECO:0007669"/>
    <property type="project" value="UniProtKB-EC"/>
</dbReference>
<dbReference type="PRINTS" id="PR01210">
    <property type="entry name" value="GGTRANSPTASE"/>
</dbReference>
<dbReference type="GO" id="GO:0006751">
    <property type="term" value="P:glutathione catabolic process"/>
    <property type="evidence" value="ECO:0007669"/>
    <property type="project" value="UniProtKB-UniRule"/>
</dbReference>
<feature type="binding site" evidence="2">
    <location>
        <begin position="553"/>
        <end position="554"/>
    </location>
    <ligand>
        <name>L-glutamate</name>
        <dbReference type="ChEBI" id="CHEBI:29985"/>
    </ligand>
</feature>
<comment type="pathway">
    <text evidence="3">Sulfur metabolism; glutathione metabolism.</text>
</comment>
<comment type="catalytic activity">
    <reaction evidence="3">
        <text>an S-substituted glutathione + H2O = an S-substituted L-cysteinylglycine + L-glutamate</text>
        <dbReference type="Rhea" id="RHEA:59468"/>
        <dbReference type="ChEBI" id="CHEBI:15377"/>
        <dbReference type="ChEBI" id="CHEBI:29985"/>
        <dbReference type="ChEBI" id="CHEBI:90779"/>
        <dbReference type="ChEBI" id="CHEBI:143103"/>
        <dbReference type="EC" id="3.4.19.13"/>
    </reaction>
</comment>
<dbReference type="InterPro" id="IPR029055">
    <property type="entry name" value="Ntn_hydrolases_N"/>
</dbReference>
<evidence type="ECO:0000256" key="2">
    <source>
        <dbReference type="PIRSR" id="PIRSR600101-2"/>
    </source>
</evidence>
<feature type="active site" description="Nucleophile" evidence="1">
    <location>
        <position position="483"/>
    </location>
</feature>
<dbReference type="EC" id="2.3.2.2" evidence="3"/>
<dbReference type="Proteomes" id="UP000297814">
    <property type="component" value="Unassembled WGS sequence"/>
</dbReference>
<feature type="binding site" evidence="2">
    <location>
        <begin position="501"/>
        <end position="503"/>
    </location>
    <ligand>
        <name>L-glutamate</name>
        <dbReference type="ChEBI" id="CHEBI:29985"/>
    </ligand>
</feature>
<dbReference type="GO" id="GO:0036374">
    <property type="term" value="F:glutathione hydrolase activity"/>
    <property type="evidence" value="ECO:0007669"/>
    <property type="project" value="UniProtKB-UniRule"/>
</dbReference>
<name>A0A4Z1GPF2_9HELO</name>
<proteinExistence type="predicted"/>
<dbReference type="EC" id="3.4.19.13" evidence="3"/>
<comment type="caution">
    <text evidence="4">The sequence shown here is derived from an EMBL/GenBank/DDBJ whole genome shotgun (WGS) entry which is preliminary data.</text>
</comment>